<evidence type="ECO:0000313" key="17">
    <source>
        <dbReference type="Proteomes" id="UP000309061"/>
    </source>
</evidence>
<evidence type="ECO:0000259" key="15">
    <source>
        <dbReference type="PROSITE" id="PS50893"/>
    </source>
</evidence>
<dbReference type="AlphaFoldDB" id="A0A6B8KJD2"/>
<keyword evidence="11" id="KW-0046">Antibiotic resistance</keyword>
<protein>
    <recommendedName>
        <fullName evidence="13">Pyoverdine export ATP-binding/permease protein PvdT</fullName>
    </recommendedName>
</protein>
<dbReference type="RefSeq" id="WP_136497571.1">
    <property type="nucleotide sequence ID" value="NZ_CP046052.1"/>
</dbReference>
<dbReference type="InterPro" id="IPR003838">
    <property type="entry name" value="ABC3_permease_C"/>
</dbReference>
<accession>A0A6B8KJD2</accession>
<dbReference type="InterPro" id="IPR017911">
    <property type="entry name" value="MacB-like_ATP-bd"/>
</dbReference>
<evidence type="ECO:0000256" key="11">
    <source>
        <dbReference type="ARBA" id="ARBA00023251"/>
    </source>
</evidence>
<dbReference type="Pfam" id="PF12704">
    <property type="entry name" value="MacB_PCD"/>
    <property type="match status" value="1"/>
</dbReference>
<dbReference type="PROSITE" id="PS50893">
    <property type="entry name" value="ABC_TRANSPORTER_2"/>
    <property type="match status" value="1"/>
</dbReference>
<dbReference type="GO" id="GO:0098796">
    <property type="term" value="C:membrane protein complex"/>
    <property type="evidence" value="ECO:0007669"/>
    <property type="project" value="UniProtKB-ARBA"/>
</dbReference>
<evidence type="ECO:0000256" key="9">
    <source>
        <dbReference type="ARBA" id="ARBA00022989"/>
    </source>
</evidence>
<evidence type="ECO:0000313" key="16">
    <source>
        <dbReference type="EMBL" id="QGM46688.1"/>
    </source>
</evidence>
<dbReference type="GO" id="GO:0022857">
    <property type="term" value="F:transmembrane transporter activity"/>
    <property type="evidence" value="ECO:0007669"/>
    <property type="project" value="TreeGrafter"/>
</dbReference>
<evidence type="ECO:0000256" key="13">
    <source>
        <dbReference type="ARBA" id="ARBA00041199"/>
    </source>
</evidence>
<dbReference type="SUPFAM" id="SSF52540">
    <property type="entry name" value="P-loop containing nucleoside triphosphate hydrolases"/>
    <property type="match status" value="1"/>
</dbReference>
<proteinExistence type="inferred from homology"/>
<keyword evidence="2" id="KW-0813">Transport</keyword>
<dbReference type="EMBL" id="CP046052">
    <property type="protein sequence ID" value="QGM46688.1"/>
    <property type="molecule type" value="Genomic_DNA"/>
</dbReference>
<dbReference type="FunFam" id="3.40.50.300:FF:000032">
    <property type="entry name" value="Export ABC transporter ATP-binding protein"/>
    <property type="match status" value="1"/>
</dbReference>
<keyword evidence="8" id="KW-1278">Translocase</keyword>
<keyword evidence="7" id="KW-0067">ATP-binding</keyword>
<dbReference type="InterPro" id="IPR003439">
    <property type="entry name" value="ABC_transporter-like_ATP-bd"/>
</dbReference>
<feature type="domain" description="ABC transporter" evidence="15">
    <location>
        <begin position="14"/>
        <end position="252"/>
    </location>
</feature>
<evidence type="ECO:0000256" key="1">
    <source>
        <dbReference type="ARBA" id="ARBA00004429"/>
    </source>
</evidence>
<evidence type="ECO:0000256" key="5">
    <source>
        <dbReference type="ARBA" id="ARBA00022692"/>
    </source>
</evidence>
<evidence type="ECO:0000256" key="7">
    <source>
        <dbReference type="ARBA" id="ARBA00022840"/>
    </source>
</evidence>
<evidence type="ECO:0000256" key="6">
    <source>
        <dbReference type="ARBA" id="ARBA00022741"/>
    </source>
</evidence>
<dbReference type="OrthoDB" id="9770036at2"/>
<dbReference type="SMART" id="SM00382">
    <property type="entry name" value="AAA"/>
    <property type="match status" value="1"/>
</dbReference>
<keyword evidence="9 14" id="KW-1133">Transmembrane helix</keyword>
<evidence type="ECO:0000256" key="2">
    <source>
        <dbReference type="ARBA" id="ARBA00022448"/>
    </source>
</evidence>
<dbReference type="Proteomes" id="UP000309061">
    <property type="component" value="Chromosome"/>
</dbReference>
<keyword evidence="17" id="KW-1185">Reference proteome</keyword>
<dbReference type="InterPro" id="IPR025857">
    <property type="entry name" value="MacB_PCD"/>
</dbReference>
<dbReference type="GO" id="GO:0016887">
    <property type="term" value="F:ATP hydrolysis activity"/>
    <property type="evidence" value="ECO:0007669"/>
    <property type="project" value="InterPro"/>
</dbReference>
<evidence type="ECO:0000256" key="10">
    <source>
        <dbReference type="ARBA" id="ARBA00023136"/>
    </source>
</evidence>
<keyword evidence="5 14" id="KW-0812">Transmembrane</keyword>
<dbReference type="Pfam" id="PF02687">
    <property type="entry name" value="FtsX"/>
    <property type="match status" value="1"/>
</dbReference>
<dbReference type="Pfam" id="PF00005">
    <property type="entry name" value="ABC_tran"/>
    <property type="match status" value="1"/>
</dbReference>
<evidence type="ECO:0000256" key="8">
    <source>
        <dbReference type="ARBA" id="ARBA00022967"/>
    </source>
</evidence>
<dbReference type="KEGG" id="mhey:H2LOC_013845"/>
<evidence type="ECO:0000256" key="12">
    <source>
        <dbReference type="ARBA" id="ARBA00038388"/>
    </source>
</evidence>
<feature type="transmembrane region" description="Helical" evidence="14">
    <location>
        <begin position="584"/>
        <end position="610"/>
    </location>
</feature>
<dbReference type="InterPro" id="IPR017871">
    <property type="entry name" value="ABC_transporter-like_CS"/>
</dbReference>
<dbReference type="GO" id="GO:0005886">
    <property type="term" value="C:plasma membrane"/>
    <property type="evidence" value="ECO:0007669"/>
    <property type="project" value="UniProtKB-SubCell"/>
</dbReference>
<evidence type="ECO:0000256" key="14">
    <source>
        <dbReference type="SAM" id="Phobius"/>
    </source>
</evidence>
<evidence type="ECO:0000256" key="4">
    <source>
        <dbReference type="ARBA" id="ARBA00022519"/>
    </source>
</evidence>
<reference evidence="16 17" key="1">
    <citation type="submission" date="2019-11" db="EMBL/GenBank/DDBJ databases">
        <title>The genome sequence of Methylocystis heyeri.</title>
        <authorList>
            <person name="Oshkin I.Y."/>
            <person name="Miroshnikov K."/>
            <person name="Dedysh S.N."/>
        </authorList>
    </citation>
    <scope>NUCLEOTIDE SEQUENCE [LARGE SCALE GENOMIC DNA]</scope>
    <source>
        <strain evidence="16 17">H2</strain>
    </source>
</reference>
<dbReference type="CDD" id="cd03255">
    <property type="entry name" value="ABC_MJ0796_LolCDE_FtsE"/>
    <property type="match status" value="1"/>
</dbReference>
<organism evidence="16 17">
    <name type="scientific">Methylocystis heyeri</name>
    <dbReference type="NCBI Taxonomy" id="391905"/>
    <lineage>
        <taxon>Bacteria</taxon>
        <taxon>Pseudomonadati</taxon>
        <taxon>Pseudomonadota</taxon>
        <taxon>Alphaproteobacteria</taxon>
        <taxon>Hyphomicrobiales</taxon>
        <taxon>Methylocystaceae</taxon>
        <taxon>Methylocystis</taxon>
    </lineage>
</organism>
<sequence>MSGAATPSTNDALLELRGAVRRYASGDQQVVALRGIDFSVGRGEMVALIGASGSGKSTLMNILGCLDRLSEGSYRVAGQDTSELGPEQLAELRRAHFGFIFQRYNLLSQLSAQANVEMPAVYANLDAQERHARARALLERLGLGGRATHLPRELSGGQQQRVSIARALINGGEVILADEPTGALDSANGREVLELLMELNRQGHTIIVATHDFHVAGCAQRIVEVADGVIVSDRRTDRAAPRPIPHDSEPTLVPAPIFSRSPWERFFEVTKMAWTALLAHRLRSGLTLLGVVIGIVSVTMMVAVGESASRVLEDKFGSVLKLKELIIYPGHVAGDPFGPRIRTLKPSDVQALRREPYVLSATFQTYTTALLRYRSFNRDGSAVGVGPGYFDFQGFHIKLGSGFTQEDFDRQAPVTVIDDRTHKQFFGDGNPLNKVIYIGSLPCVVVGVVAQKPGWAEPGNRLSVFLPYTTSNARLTGRNYLDMVWVRLQQNTTGEEGVERISNLLAERHRAKDVWVDNNDASIRAMESFSWSLRMLLAAIAAISLIVGGIGVMNIMLVSVSERAREIGVRVAVGARQADIRRQFLIEAVVLCLMGAVLGVLLSFILSYAATYALPPGWDIRLSATAILAATLCAALTGLVFGYFPARNAAALDPVDALSRD</sequence>
<feature type="transmembrane region" description="Helical" evidence="14">
    <location>
        <begin position="622"/>
        <end position="644"/>
    </location>
</feature>
<dbReference type="PANTHER" id="PTHR30572:SF14">
    <property type="entry name" value="MACROLIDE EXPORT ATP-BINDING_PERMEASE PROTEIN MACB"/>
    <property type="match status" value="1"/>
</dbReference>
<comment type="subcellular location">
    <subcellularLocation>
        <location evidence="1">Cell inner membrane</location>
        <topology evidence="1">Multi-pass membrane protein</topology>
    </subcellularLocation>
</comment>
<dbReference type="Gene3D" id="3.40.50.300">
    <property type="entry name" value="P-loop containing nucleotide triphosphate hydrolases"/>
    <property type="match status" value="1"/>
</dbReference>
<evidence type="ECO:0000256" key="3">
    <source>
        <dbReference type="ARBA" id="ARBA00022475"/>
    </source>
</evidence>
<dbReference type="GO" id="GO:0005524">
    <property type="term" value="F:ATP binding"/>
    <property type="evidence" value="ECO:0007669"/>
    <property type="project" value="UniProtKB-KW"/>
</dbReference>
<keyword evidence="4" id="KW-0997">Cell inner membrane</keyword>
<name>A0A6B8KJD2_9HYPH</name>
<dbReference type="PANTHER" id="PTHR30572">
    <property type="entry name" value="MEMBRANE COMPONENT OF TRANSPORTER-RELATED"/>
    <property type="match status" value="1"/>
</dbReference>
<dbReference type="PROSITE" id="PS00211">
    <property type="entry name" value="ABC_TRANSPORTER_1"/>
    <property type="match status" value="1"/>
</dbReference>
<dbReference type="InterPro" id="IPR027417">
    <property type="entry name" value="P-loop_NTPase"/>
</dbReference>
<feature type="transmembrane region" description="Helical" evidence="14">
    <location>
        <begin position="535"/>
        <end position="560"/>
    </location>
</feature>
<dbReference type="GO" id="GO:0046677">
    <property type="term" value="P:response to antibiotic"/>
    <property type="evidence" value="ECO:0007669"/>
    <property type="project" value="UniProtKB-KW"/>
</dbReference>
<comment type="similarity">
    <text evidence="12">Belongs to the ABC transporter superfamily. Macrolide exporter (TC 3.A.1.122) family.</text>
</comment>
<keyword evidence="10 14" id="KW-0472">Membrane</keyword>
<keyword evidence="6" id="KW-0547">Nucleotide-binding</keyword>
<gene>
    <name evidence="16" type="primary">macB</name>
    <name evidence="16" type="ORF">H2LOC_013845</name>
</gene>
<keyword evidence="3" id="KW-1003">Cell membrane</keyword>
<dbReference type="InterPro" id="IPR050250">
    <property type="entry name" value="Macrolide_Exporter_MacB"/>
</dbReference>
<dbReference type="InterPro" id="IPR003593">
    <property type="entry name" value="AAA+_ATPase"/>
</dbReference>